<dbReference type="InterPro" id="IPR011335">
    <property type="entry name" value="Restrct_endonuc-II-like"/>
</dbReference>
<feature type="domain" description="FokI cleavage" evidence="1">
    <location>
        <begin position="272"/>
        <end position="358"/>
    </location>
</feature>
<evidence type="ECO:0000259" key="1">
    <source>
        <dbReference type="Pfam" id="PF09254"/>
    </source>
</evidence>
<protein>
    <recommendedName>
        <fullName evidence="1">FokI cleavage domain-containing protein</fullName>
    </recommendedName>
</protein>
<dbReference type="Proteomes" id="UP000178485">
    <property type="component" value="Chromosome i"/>
</dbReference>
<dbReference type="InterPro" id="IPR015334">
    <property type="entry name" value="FokI_cleavage_dom"/>
</dbReference>
<dbReference type="SUPFAM" id="SSF52980">
    <property type="entry name" value="Restriction endonuclease-like"/>
    <property type="match status" value="1"/>
</dbReference>
<dbReference type="RefSeq" id="WP_071137335.1">
    <property type="nucleotide sequence ID" value="NZ_LT608328.1"/>
</dbReference>
<dbReference type="GO" id="GO:0009307">
    <property type="term" value="P:DNA restriction-modification system"/>
    <property type="evidence" value="ECO:0007669"/>
    <property type="project" value="InterPro"/>
</dbReference>
<dbReference type="Gene3D" id="3.40.91.30">
    <property type="match status" value="1"/>
</dbReference>
<accession>A0A1G4G8X3</accession>
<dbReference type="Pfam" id="PF09254">
    <property type="entry name" value="FokI_cleav_dom"/>
    <property type="match status" value="1"/>
</dbReference>
<dbReference type="STRING" id="1642646.ING2E5A_2142"/>
<organism evidence="2 3">
    <name type="scientific">Petrimonas mucosa</name>
    <dbReference type="NCBI Taxonomy" id="1642646"/>
    <lineage>
        <taxon>Bacteria</taxon>
        <taxon>Pseudomonadati</taxon>
        <taxon>Bacteroidota</taxon>
        <taxon>Bacteroidia</taxon>
        <taxon>Bacteroidales</taxon>
        <taxon>Dysgonomonadaceae</taxon>
        <taxon>Petrimonas</taxon>
    </lineage>
</organism>
<evidence type="ECO:0000313" key="2">
    <source>
        <dbReference type="EMBL" id="SCM58955.1"/>
    </source>
</evidence>
<gene>
    <name evidence="2" type="ORF">ING2E5A_2142</name>
</gene>
<dbReference type="EMBL" id="LT608328">
    <property type="protein sequence ID" value="SCM58955.1"/>
    <property type="molecule type" value="Genomic_DNA"/>
</dbReference>
<dbReference type="KEGG" id="pmuc:ING2E5A_2142"/>
<keyword evidence="3" id="KW-1185">Reference proteome</keyword>
<evidence type="ECO:0000313" key="3">
    <source>
        <dbReference type="Proteomes" id="UP000178485"/>
    </source>
</evidence>
<dbReference type="AlphaFoldDB" id="A0A1G4G8X3"/>
<reference evidence="2 3" key="1">
    <citation type="submission" date="2016-08" db="EMBL/GenBank/DDBJ databases">
        <authorList>
            <person name="Seilhamer J.J."/>
        </authorList>
    </citation>
    <scope>NUCLEOTIDE SEQUENCE [LARGE SCALE GENOMIC DNA]</scope>
    <source>
        <strain evidence="2">ING2-E5A</strain>
    </source>
</reference>
<dbReference type="GO" id="GO:0009036">
    <property type="term" value="F:type II site-specific deoxyribonuclease activity"/>
    <property type="evidence" value="ECO:0007669"/>
    <property type="project" value="InterPro"/>
</dbReference>
<proteinExistence type="predicted"/>
<sequence length="449" mass="51785">MISNDKSEKIKEIWNNFQGANQMVLDTKGNELPNIDELRQEAIKDLSKIITQFKNRTLSLGEFKTSIDSYNKKNNLWGFTAIKGQFFFNQLTKNLDDEGIRRIDLLLKDTISEPKVLKDALTKIDKLEKHCLNIYSKANDKRLVANPKSVAYFLSYFWQIVDNTKWPIYYTATLQSFEQIGLWEEKSSQRENYKQFYELNEEIKELLSKQTKSTISNWDVEHAFWHFRGNPNKKVGDEKVTKKIIEKPDTIDAVNNVIVSASFDLTDYIIPRVSKLVELGKATDKSSTQKGYEYEKLVAEVFGQLDFEVESLGQGTGRNPDAILKFREENTAFIVDAKAYNGGFSLGTSDRAIREYINYHCPKLLRNGYKKIGFIIVSNDFRDNFDDFVNSITWDTDIKRFILLTSEALLYLLAFKTKNRLSLGTVIESLISFGNPITANKIIDKFDDV</sequence>
<name>A0A1G4G8X3_9BACT</name>